<evidence type="ECO:0000256" key="1">
    <source>
        <dbReference type="SAM" id="SignalP"/>
    </source>
</evidence>
<evidence type="ECO:0000313" key="2">
    <source>
        <dbReference type="EMBL" id="MBW32898.1"/>
    </source>
</evidence>
<accession>A0A2M3ZWX9</accession>
<feature type="chain" id="PRO_5014895393" evidence="1">
    <location>
        <begin position="19"/>
        <end position="94"/>
    </location>
</feature>
<name>A0A2M3ZWX9_9DIPT</name>
<protein>
    <submittedName>
        <fullName evidence="2">Putative secreted peptide</fullName>
    </submittedName>
</protein>
<proteinExistence type="predicted"/>
<organism evidence="2">
    <name type="scientific">Anopheles braziliensis</name>
    <dbReference type="NCBI Taxonomy" id="58242"/>
    <lineage>
        <taxon>Eukaryota</taxon>
        <taxon>Metazoa</taxon>
        <taxon>Ecdysozoa</taxon>
        <taxon>Arthropoda</taxon>
        <taxon>Hexapoda</taxon>
        <taxon>Insecta</taxon>
        <taxon>Pterygota</taxon>
        <taxon>Neoptera</taxon>
        <taxon>Endopterygota</taxon>
        <taxon>Diptera</taxon>
        <taxon>Nematocera</taxon>
        <taxon>Culicoidea</taxon>
        <taxon>Culicidae</taxon>
        <taxon>Anophelinae</taxon>
        <taxon>Anopheles</taxon>
    </lineage>
</organism>
<dbReference type="EMBL" id="GGFM01012147">
    <property type="protein sequence ID" value="MBW32898.1"/>
    <property type="molecule type" value="Transcribed_RNA"/>
</dbReference>
<reference evidence="2" key="1">
    <citation type="submission" date="2018-01" db="EMBL/GenBank/DDBJ databases">
        <title>An insight into the sialome of Amazonian anophelines.</title>
        <authorList>
            <person name="Ribeiro J.M."/>
            <person name="Scarpassa V."/>
            <person name="Calvo E."/>
        </authorList>
    </citation>
    <scope>NUCLEOTIDE SEQUENCE</scope>
    <source>
        <tissue evidence="2">Salivary glands</tissue>
    </source>
</reference>
<dbReference type="AlphaFoldDB" id="A0A2M3ZWX9"/>
<sequence>MFVPRLALCLCIMTFTTAHWGRHDLLSGIYQQNYQLKLNRVTYIGSREPQISRGRCSREVEGVENSLPGAYPCLVFLSRGTSLCFSSPFSPLAL</sequence>
<keyword evidence="1" id="KW-0732">Signal</keyword>
<feature type="signal peptide" evidence="1">
    <location>
        <begin position="1"/>
        <end position="18"/>
    </location>
</feature>